<dbReference type="GeneID" id="39872866"/>
<sequence length="692" mass="77159">MASGTGIEPLVSSQNNEIPGARCVSISQEDQNSIGFALFKRQFSFDEEMVICNQMTPKFGYVDNVDIFDSRGVDNCDVIGVKQVKRYVSKVSECSDDTQLHVPSMLNLQAMPRDDLKNTYAMDDAKSTISSIESSSPFGSNSDKVNWNKYEYEESLLTPTTFASFSHEGLDSAMEILSGGALRFAEESFLTGYDDAFASDEVYDISETNFDFSTVTRSVTEDDMMEDEMVPLIDMVCGIPDVPEEPMIEIHHDMLVEAPKEEEPEVLDPPLYKEMQVKLSMAKKVKSGKKKGSRSSKEPIMVDAININVTKEGVEVSGELGIDPDSEERIEWYPGFNRQLGAKGRSALLELVRRVYRQNPTYYKSILQARNPPSSISNLPFFNIPMLWELTHQFGVFQQALVIHKNQMCAAYRNDKGRGRSKVDRSHAIHDTKSPQLSQESVKDEHSKLLSQTSEASWDSDSTGASQELQNSMQVETNCSQNKLAQIKDELQVQNNAVSQKYMVKRDATMYEQMSSVEANGGRTTPPAQVEHVKHSRYQGVKAENVTQVEPVRQHFTTLSGRSIKPTKRYADYQGEFGNQAKRYSAYNENHNQTTNDTVSSCGSNDNSQDLSNGIAECDSPALSSSTVVSLSKSEDASAELDESAELPPLSLVWRVKQQLSQKNMDVRRDAMAERLSPVASARGTPTRCISV</sequence>
<protein>
    <submittedName>
        <fullName evidence="2">Uncharacterized protein</fullName>
    </submittedName>
</protein>
<feature type="region of interest" description="Disordered" evidence="1">
    <location>
        <begin position="414"/>
        <end position="476"/>
    </location>
</feature>
<dbReference type="VEuPathDB" id="PiroplasmaDB:BOVATA_005890"/>
<feature type="region of interest" description="Disordered" evidence="1">
    <location>
        <begin position="591"/>
        <end position="615"/>
    </location>
</feature>
<evidence type="ECO:0000256" key="1">
    <source>
        <dbReference type="SAM" id="MobiDB-lite"/>
    </source>
</evidence>
<feature type="compositionally biased region" description="Basic and acidic residues" evidence="1">
    <location>
        <begin position="414"/>
        <end position="433"/>
    </location>
</feature>
<dbReference type="Proteomes" id="UP000236319">
    <property type="component" value="Unassembled WGS sequence"/>
</dbReference>
<accession>A0A2H6K7X8</accession>
<feature type="compositionally biased region" description="Polar residues" evidence="1">
    <location>
        <begin position="591"/>
        <end position="612"/>
    </location>
</feature>
<dbReference type="RefSeq" id="XP_028865339.1">
    <property type="nucleotide sequence ID" value="XM_029009506.1"/>
</dbReference>
<reference evidence="2 3" key="1">
    <citation type="journal article" date="2017" name="BMC Genomics">
        <title>Whole-genome assembly of Babesia ovata and comparative genomics between closely related pathogens.</title>
        <authorList>
            <person name="Yamagishi J."/>
            <person name="Asada M."/>
            <person name="Hakimi H."/>
            <person name="Tanaka T.Q."/>
            <person name="Sugimoto C."/>
            <person name="Kawazu S."/>
        </authorList>
    </citation>
    <scope>NUCLEOTIDE SEQUENCE [LARGE SCALE GENOMIC DNA]</scope>
    <source>
        <strain evidence="2 3">Miyake</strain>
    </source>
</reference>
<gene>
    <name evidence="2" type="ORF">BOVATA_005890</name>
</gene>
<evidence type="ECO:0000313" key="2">
    <source>
        <dbReference type="EMBL" id="GBE59096.1"/>
    </source>
</evidence>
<evidence type="ECO:0000313" key="3">
    <source>
        <dbReference type="Proteomes" id="UP000236319"/>
    </source>
</evidence>
<dbReference type="OrthoDB" id="366397at2759"/>
<keyword evidence="3" id="KW-1185">Reference proteome</keyword>
<comment type="caution">
    <text evidence="2">The sequence shown here is derived from an EMBL/GenBank/DDBJ whole genome shotgun (WGS) entry which is preliminary data.</text>
</comment>
<organism evidence="2 3">
    <name type="scientific">Babesia ovata</name>
    <dbReference type="NCBI Taxonomy" id="189622"/>
    <lineage>
        <taxon>Eukaryota</taxon>
        <taxon>Sar</taxon>
        <taxon>Alveolata</taxon>
        <taxon>Apicomplexa</taxon>
        <taxon>Aconoidasida</taxon>
        <taxon>Piroplasmida</taxon>
        <taxon>Babesiidae</taxon>
        <taxon>Babesia</taxon>
    </lineage>
</organism>
<dbReference type="AlphaFoldDB" id="A0A2H6K7X8"/>
<feature type="compositionally biased region" description="Polar residues" evidence="1">
    <location>
        <begin position="449"/>
        <end position="476"/>
    </location>
</feature>
<dbReference type="EMBL" id="BDSA01000001">
    <property type="protein sequence ID" value="GBE59096.1"/>
    <property type="molecule type" value="Genomic_DNA"/>
</dbReference>
<proteinExistence type="predicted"/>
<name>A0A2H6K7X8_9APIC</name>